<dbReference type="InterPro" id="IPR017896">
    <property type="entry name" value="4Fe4S_Fe-S-bd"/>
</dbReference>
<gene>
    <name evidence="3" type="ORF">OM074_14315</name>
</gene>
<reference evidence="3" key="1">
    <citation type="submission" date="2022-10" db="EMBL/GenBank/DDBJ databases">
        <authorList>
            <person name="Yu W.X."/>
        </authorList>
    </citation>
    <scope>NUCLEOTIDE SEQUENCE</scope>
    <source>
        <strain evidence="3">D04</strain>
    </source>
</reference>
<dbReference type="Pfam" id="PF04205">
    <property type="entry name" value="FMN_bind"/>
    <property type="match status" value="1"/>
</dbReference>
<feature type="transmembrane region" description="Helical" evidence="1">
    <location>
        <begin position="12"/>
        <end position="35"/>
    </location>
</feature>
<dbReference type="Pfam" id="PF12801">
    <property type="entry name" value="Fer4_5"/>
    <property type="match status" value="2"/>
</dbReference>
<organism evidence="3 4">
    <name type="scientific">Plebeiibacterium marinum</name>
    <dbReference type="NCBI Taxonomy" id="2992111"/>
    <lineage>
        <taxon>Bacteria</taxon>
        <taxon>Pseudomonadati</taxon>
        <taxon>Bacteroidota</taxon>
        <taxon>Bacteroidia</taxon>
        <taxon>Marinilabiliales</taxon>
        <taxon>Marinilabiliaceae</taxon>
        <taxon>Plebeiibacterium</taxon>
    </lineage>
</organism>
<dbReference type="Proteomes" id="UP001207408">
    <property type="component" value="Unassembled WGS sequence"/>
</dbReference>
<evidence type="ECO:0000256" key="1">
    <source>
        <dbReference type="SAM" id="Phobius"/>
    </source>
</evidence>
<proteinExistence type="predicted"/>
<feature type="transmembrane region" description="Helical" evidence="1">
    <location>
        <begin position="212"/>
        <end position="228"/>
    </location>
</feature>
<dbReference type="GO" id="GO:0010181">
    <property type="term" value="F:FMN binding"/>
    <property type="evidence" value="ECO:0007669"/>
    <property type="project" value="InterPro"/>
</dbReference>
<dbReference type="RefSeq" id="WP_301200596.1">
    <property type="nucleotide sequence ID" value="NZ_JAPDPI010000030.1"/>
</dbReference>
<evidence type="ECO:0000313" key="3">
    <source>
        <dbReference type="EMBL" id="MCW3806807.1"/>
    </source>
</evidence>
<evidence type="ECO:0000259" key="2">
    <source>
        <dbReference type="SMART" id="SM00900"/>
    </source>
</evidence>
<accession>A0AAE3MGW0</accession>
<name>A0AAE3MGW0_9BACT</name>
<dbReference type="EMBL" id="JAPDPI010000030">
    <property type="protein sequence ID" value="MCW3806807.1"/>
    <property type="molecule type" value="Genomic_DNA"/>
</dbReference>
<feature type="domain" description="FMN-binding" evidence="2">
    <location>
        <begin position="90"/>
        <end position="172"/>
    </location>
</feature>
<dbReference type="AlphaFoldDB" id="A0AAE3MGW0"/>
<sequence>MFKKIPINSIYNCIVIILIVVAVAIRGGATFRWMLPQKEFSYSLKDIQVAYKDAAKVKLKSEGTISILDNNNNKITNALFSGDFNAEFQGYAGKIPVLIYFDNKHVVSRVQLLKNDESPEYITYITEKGLLNTWSNMPIDTLLINKYVDAISGATYSSNAIIKTVNKTLGGYLSVQAQYQKNDINGLLKSVLTLILILLSLSMLLKKWFRKYYLYYLILIVMVSGFWFKQMLSLETIHTWIMKGMPWQSNWELITVLIIAIAVALLGHKNYYCTYLCPMGAIQMIASKISPLKKKGLQLKISKVSLRSVYLTFIWVSLIFGYTVPLSDMEPFKAFSFTVASDIMLIAGVVIVLMSFIFNRPWCQLCPTGCLLNSVPSLKSKKQNHAK</sequence>
<keyword evidence="1" id="KW-0812">Transmembrane</keyword>
<feature type="transmembrane region" description="Helical" evidence="1">
    <location>
        <begin position="334"/>
        <end position="358"/>
    </location>
</feature>
<feature type="transmembrane region" description="Helical" evidence="1">
    <location>
        <begin position="186"/>
        <end position="205"/>
    </location>
</feature>
<protein>
    <submittedName>
        <fullName evidence="3">FMN-binding protein</fullName>
    </submittedName>
</protein>
<dbReference type="SMART" id="SM00900">
    <property type="entry name" value="FMN_bind"/>
    <property type="match status" value="1"/>
</dbReference>
<dbReference type="GO" id="GO:0016020">
    <property type="term" value="C:membrane"/>
    <property type="evidence" value="ECO:0007669"/>
    <property type="project" value="InterPro"/>
</dbReference>
<keyword evidence="4" id="KW-1185">Reference proteome</keyword>
<comment type="caution">
    <text evidence="3">The sequence shown here is derived from an EMBL/GenBank/DDBJ whole genome shotgun (WGS) entry which is preliminary data.</text>
</comment>
<keyword evidence="1" id="KW-1133">Transmembrane helix</keyword>
<keyword evidence="1" id="KW-0472">Membrane</keyword>
<feature type="transmembrane region" description="Helical" evidence="1">
    <location>
        <begin position="304"/>
        <end position="322"/>
    </location>
</feature>
<dbReference type="InterPro" id="IPR007329">
    <property type="entry name" value="FMN-bd"/>
</dbReference>
<evidence type="ECO:0000313" key="4">
    <source>
        <dbReference type="Proteomes" id="UP001207408"/>
    </source>
</evidence>
<feature type="transmembrane region" description="Helical" evidence="1">
    <location>
        <begin position="248"/>
        <end position="266"/>
    </location>
</feature>